<dbReference type="RefSeq" id="WP_129185751.1">
    <property type="nucleotide sequence ID" value="NZ_JAGIOG010000001.1"/>
</dbReference>
<sequence>MGSERVVVGAVDDDVRARTAARRLRDAGLEVIFVGGGQTVEQLARTAVAEDAARIVVDAGPDDVRGLGEACAALDAADIAVDPVESWCDVSDAT</sequence>
<keyword evidence="2" id="KW-1185">Reference proteome</keyword>
<dbReference type="SUPFAM" id="SSF52242">
    <property type="entry name" value="Cobalamin (vitamin B12)-binding domain"/>
    <property type="match status" value="1"/>
</dbReference>
<dbReference type="EMBL" id="SDPP02000004">
    <property type="protein sequence ID" value="KAA1374614.1"/>
    <property type="molecule type" value="Genomic_DNA"/>
</dbReference>
<dbReference type="Proteomes" id="UP001515100">
    <property type="component" value="Unassembled WGS sequence"/>
</dbReference>
<dbReference type="GO" id="GO:0031419">
    <property type="term" value="F:cobalamin binding"/>
    <property type="evidence" value="ECO:0007669"/>
    <property type="project" value="InterPro"/>
</dbReference>
<dbReference type="AlphaFoldDB" id="A0A641AL33"/>
<proteinExistence type="predicted"/>
<accession>A0A641AL33</accession>
<organism evidence="1 2">
    <name type="scientific">Aeromicrobium fastidiosum</name>
    <dbReference type="NCBI Taxonomy" id="52699"/>
    <lineage>
        <taxon>Bacteria</taxon>
        <taxon>Bacillati</taxon>
        <taxon>Actinomycetota</taxon>
        <taxon>Actinomycetes</taxon>
        <taxon>Propionibacteriales</taxon>
        <taxon>Nocardioidaceae</taxon>
        <taxon>Aeromicrobium</taxon>
    </lineage>
</organism>
<evidence type="ECO:0000313" key="1">
    <source>
        <dbReference type="EMBL" id="KAA1374614.1"/>
    </source>
</evidence>
<name>A0A641AL33_9ACTN</name>
<dbReference type="InterPro" id="IPR036724">
    <property type="entry name" value="Cobalamin-bd_sf"/>
</dbReference>
<dbReference type="GO" id="GO:0046872">
    <property type="term" value="F:metal ion binding"/>
    <property type="evidence" value="ECO:0007669"/>
    <property type="project" value="InterPro"/>
</dbReference>
<protein>
    <submittedName>
        <fullName evidence="1">Uncharacterized protein</fullName>
    </submittedName>
</protein>
<reference evidence="1" key="1">
    <citation type="submission" date="2019-09" db="EMBL/GenBank/DDBJ databases">
        <authorList>
            <person name="Li J."/>
        </authorList>
    </citation>
    <scope>NUCLEOTIDE SEQUENCE [LARGE SCALE GENOMIC DNA]</scope>
    <source>
        <strain evidence="1">NRBC 14897</strain>
    </source>
</reference>
<gene>
    <name evidence="1" type="ORF">ESP62_014570</name>
</gene>
<dbReference type="OrthoDB" id="9788468at2"/>
<evidence type="ECO:0000313" key="2">
    <source>
        <dbReference type="Proteomes" id="UP001515100"/>
    </source>
</evidence>
<comment type="caution">
    <text evidence="1">The sequence shown here is derived from an EMBL/GenBank/DDBJ whole genome shotgun (WGS) entry which is preliminary data.</text>
</comment>
<dbReference type="Gene3D" id="3.40.50.280">
    <property type="entry name" value="Cobalamin-binding domain"/>
    <property type="match status" value="1"/>
</dbReference>